<protein>
    <recommendedName>
        <fullName evidence="10">Tyr recombinase domain-containing protein</fullName>
    </recommendedName>
</protein>
<dbReference type="Pfam" id="PF00589">
    <property type="entry name" value="Phage_integrase"/>
    <property type="match status" value="1"/>
</dbReference>
<dbReference type="AlphaFoldDB" id="A0A133VMM0"/>
<accession>A0A133VMM0</accession>
<evidence type="ECO:0000256" key="1">
    <source>
        <dbReference type="ARBA" id="ARBA00022908"/>
    </source>
</evidence>
<dbReference type="InterPro" id="IPR010998">
    <property type="entry name" value="Integrase_recombinase_N"/>
</dbReference>
<evidence type="ECO:0000259" key="6">
    <source>
        <dbReference type="PROSITE" id="PS51898"/>
    </source>
</evidence>
<gene>
    <name evidence="8" type="ORF">AKJ51_00285</name>
</gene>
<dbReference type="SUPFAM" id="SSF56349">
    <property type="entry name" value="DNA breaking-rejoining enzymes"/>
    <property type="match status" value="1"/>
</dbReference>
<dbReference type="Proteomes" id="UP000070263">
    <property type="component" value="Unassembled WGS sequence"/>
</dbReference>
<name>A0A133VMM0_9EURY</name>
<dbReference type="InterPro" id="IPR013762">
    <property type="entry name" value="Integrase-like_cat_sf"/>
</dbReference>
<keyword evidence="1" id="KW-0229">DNA integration</keyword>
<feature type="domain" description="Tyr recombinase" evidence="6">
    <location>
        <begin position="119"/>
        <end position="320"/>
    </location>
</feature>
<feature type="coiled-coil region" evidence="5">
    <location>
        <begin position="332"/>
        <end position="373"/>
    </location>
</feature>
<sequence length="395" mass="46088">MGPKNKITDFEEFQQWVKSVSDSTESSYRRTLERFCEYHDTNPRELIREARQGADEGSETPWLEENPADQRLLDWFNHLTENKGVSKNTGATYWRRMKSFYKKFGVEISEKTPKGEEVNQKPELSVEDVKKMADSAPSLRDRAMIWVGFQGGMNPTEIRRLKVGDVLSDIEAGKCPIHIEKVRKKSSIRHKTWIHRDAIEPVKRYIEERKRKEGELDPENPLFVKRSVRRGGREINSTLVRKVMRKIRDRVGGEIDAVSDHLDQQMNPLSFKFLRKAFGVACDNTDEISGEYKNHWLGHSEPYNGAYSGLTIEKQREKYDILAEKRLNYSAVSEERAGVEELRGENEELRKMIGSQQQRVEELEVEVSKMKELMEIFGDLLEEKPELKEKFQEML</sequence>
<keyword evidence="5" id="KW-0175">Coiled coil</keyword>
<dbReference type="GO" id="GO:0006310">
    <property type="term" value="P:DNA recombination"/>
    <property type="evidence" value="ECO:0007669"/>
    <property type="project" value="UniProtKB-KW"/>
</dbReference>
<dbReference type="EMBL" id="LHYE01000002">
    <property type="protein sequence ID" value="KXB07698.1"/>
    <property type="molecule type" value="Genomic_DNA"/>
</dbReference>
<dbReference type="GO" id="GO:0003677">
    <property type="term" value="F:DNA binding"/>
    <property type="evidence" value="ECO:0007669"/>
    <property type="project" value="UniProtKB-UniRule"/>
</dbReference>
<dbReference type="GO" id="GO:0015074">
    <property type="term" value="P:DNA integration"/>
    <property type="evidence" value="ECO:0007669"/>
    <property type="project" value="UniProtKB-KW"/>
</dbReference>
<dbReference type="PROSITE" id="PS51900">
    <property type="entry name" value="CB"/>
    <property type="match status" value="1"/>
</dbReference>
<evidence type="ECO:0000313" key="9">
    <source>
        <dbReference type="Proteomes" id="UP000070263"/>
    </source>
</evidence>
<feature type="domain" description="Core-binding (CB)" evidence="7">
    <location>
        <begin position="4"/>
        <end position="105"/>
    </location>
</feature>
<dbReference type="PROSITE" id="PS51898">
    <property type="entry name" value="TYR_RECOMBINASE"/>
    <property type="match status" value="1"/>
</dbReference>
<dbReference type="Gene3D" id="1.10.443.10">
    <property type="entry name" value="Intergrase catalytic core"/>
    <property type="match status" value="1"/>
</dbReference>
<dbReference type="InterPro" id="IPR002104">
    <property type="entry name" value="Integrase_catalytic"/>
</dbReference>
<keyword evidence="3" id="KW-0233">DNA recombination</keyword>
<keyword evidence="9" id="KW-1185">Reference proteome</keyword>
<dbReference type="Gene3D" id="1.10.150.130">
    <property type="match status" value="1"/>
</dbReference>
<dbReference type="CDD" id="cd00397">
    <property type="entry name" value="DNA_BRE_C"/>
    <property type="match status" value="1"/>
</dbReference>
<dbReference type="InterPro" id="IPR044068">
    <property type="entry name" value="CB"/>
</dbReference>
<dbReference type="PANTHER" id="PTHR30349:SF41">
    <property type="entry name" value="INTEGRASE_RECOMBINASE PROTEIN MJ0367-RELATED"/>
    <property type="match status" value="1"/>
</dbReference>
<evidence type="ECO:0000256" key="5">
    <source>
        <dbReference type="SAM" id="Coils"/>
    </source>
</evidence>
<dbReference type="InterPro" id="IPR011010">
    <property type="entry name" value="DNA_brk_join_enz"/>
</dbReference>
<evidence type="ECO:0000259" key="7">
    <source>
        <dbReference type="PROSITE" id="PS51900"/>
    </source>
</evidence>
<evidence type="ECO:0000256" key="4">
    <source>
        <dbReference type="PROSITE-ProRule" id="PRU01248"/>
    </source>
</evidence>
<evidence type="ECO:0000313" key="8">
    <source>
        <dbReference type="EMBL" id="KXB07698.1"/>
    </source>
</evidence>
<organism evidence="8 9">
    <name type="scientific">candidate division MSBL1 archaeon SCGC-AAA382A20</name>
    <dbReference type="NCBI Taxonomy" id="1698280"/>
    <lineage>
        <taxon>Archaea</taxon>
        <taxon>Methanobacteriati</taxon>
        <taxon>Methanobacteriota</taxon>
        <taxon>candidate division MSBL1</taxon>
    </lineage>
</organism>
<dbReference type="PANTHER" id="PTHR30349">
    <property type="entry name" value="PHAGE INTEGRASE-RELATED"/>
    <property type="match status" value="1"/>
</dbReference>
<evidence type="ECO:0000256" key="3">
    <source>
        <dbReference type="ARBA" id="ARBA00023172"/>
    </source>
</evidence>
<comment type="caution">
    <text evidence="8">The sequence shown here is derived from an EMBL/GenBank/DDBJ whole genome shotgun (WGS) entry which is preliminary data.</text>
</comment>
<proteinExistence type="predicted"/>
<dbReference type="InterPro" id="IPR050090">
    <property type="entry name" value="Tyrosine_recombinase_XerCD"/>
</dbReference>
<evidence type="ECO:0008006" key="10">
    <source>
        <dbReference type="Google" id="ProtNLM"/>
    </source>
</evidence>
<evidence type="ECO:0000256" key="2">
    <source>
        <dbReference type="ARBA" id="ARBA00023125"/>
    </source>
</evidence>
<reference evidence="8 9" key="1">
    <citation type="journal article" date="2016" name="Sci. Rep.">
        <title>Metabolic traits of an uncultured archaeal lineage -MSBL1- from brine pools of the Red Sea.</title>
        <authorList>
            <person name="Mwirichia R."/>
            <person name="Alam I."/>
            <person name="Rashid M."/>
            <person name="Vinu M."/>
            <person name="Ba-Alawi W."/>
            <person name="Anthony Kamau A."/>
            <person name="Kamanda Ngugi D."/>
            <person name="Goker M."/>
            <person name="Klenk H.P."/>
            <person name="Bajic V."/>
            <person name="Stingl U."/>
        </authorList>
    </citation>
    <scope>NUCLEOTIDE SEQUENCE [LARGE SCALE GENOMIC DNA]</scope>
    <source>
        <strain evidence="8">SCGC-AAA382A20</strain>
    </source>
</reference>
<keyword evidence="2 4" id="KW-0238">DNA-binding</keyword>